<dbReference type="RefSeq" id="WP_171474087.1">
    <property type="nucleotide sequence ID" value="NZ_CP053452.2"/>
</dbReference>
<reference evidence="2" key="1">
    <citation type="submission" date="2020-05" db="EMBL/GenBank/DDBJ databases">
        <title>Frigoriglobus tundricola gen. nov., sp. nov., a psychrotolerant cellulolytic planctomycete of the family Gemmataceae with two divergent copies of 16S rRNA gene.</title>
        <authorList>
            <person name="Kulichevskaya I.S."/>
            <person name="Ivanova A.A."/>
            <person name="Naumoff D.G."/>
            <person name="Beletsky A.V."/>
            <person name="Rijpstra W.I.C."/>
            <person name="Sinninghe Damste J.S."/>
            <person name="Mardanov A.V."/>
            <person name="Ravin N.V."/>
            <person name="Dedysh S.N."/>
        </authorList>
    </citation>
    <scope>NUCLEOTIDE SEQUENCE [LARGE SCALE GENOMIC DNA]</scope>
    <source>
        <strain evidence="2">PL17</strain>
    </source>
</reference>
<gene>
    <name evidence="1" type="ORF">FTUN_6636</name>
</gene>
<evidence type="ECO:0000313" key="1">
    <source>
        <dbReference type="EMBL" id="QJW99039.1"/>
    </source>
</evidence>
<keyword evidence="2" id="KW-1185">Reference proteome</keyword>
<accession>A0A6M5YYE5</accession>
<proteinExistence type="predicted"/>
<organism evidence="1 2">
    <name type="scientific">Frigoriglobus tundricola</name>
    <dbReference type="NCBI Taxonomy" id="2774151"/>
    <lineage>
        <taxon>Bacteria</taxon>
        <taxon>Pseudomonadati</taxon>
        <taxon>Planctomycetota</taxon>
        <taxon>Planctomycetia</taxon>
        <taxon>Gemmatales</taxon>
        <taxon>Gemmataceae</taxon>
        <taxon>Frigoriglobus</taxon>
    </lineage>
</organism>
<name>A0A6M5YYE5_9BACT</name>
<dbReference type="EMBL" id="CP053452">
    <property type="protein sequence ID" value="QJW99039.1"/>
    <property type="molecule type" value="Genomic_DNA"/>
</dbReference>
<dbReference type="Proteomes" id="UP000503447">
    <property type="component" value="Chromosome"/>
</dbReference>
<dbReference type="KEGG" id="ftj:FTUN_6636"/>
<protein>
    <submittedName>
        <fullName evidence="1">Uncharacterized protein</fullName>
    </submittedName>
</protein>
<evidence type="ECO:0000313" key="2">
    <source>
        <dbReference type="Proteomes" id="UP000503447"/>
    </source>
</evidence>
<dbReference type="AlphaFoldDB" id="A0A6M5YYE5"/>
<sequence length="83" mass="9160">MLTPVERGANSSVRTEASHQVSAGLDGCVHHAHACRCERWRSIGDPPARNLFESKPEAKKFLTEIGQPVRDKLVTHLNQCGRA</sequence>